<dbReference type="EMBL" id="KN838859">
    <property type="protein sequence ID" value="KIJ93188.1"/>
    <property type="molecule type" value="Genomic_DNA"/>
</dbReference>
<evidence type="ECO:0000313" key="2">
    <source>
        <dbReference type="Proteomes" id="UP000054477"/>
    </source>
</evidence>
<dbReference type="HOGENOM" id="CLU_2855904_0_0_1"/>
<reference evidence="1 2" key="1">
    <citation type="submission" date="2014-04" db="EMBL/GenBank/DDBJ databases">
        <authorList>
            <consortium name="DOE Joint Genome Institute"/>
            <person name="Kuo A."/>
            <person name="Kohler A."/>
            <person name="Nagy L.G."/>
            <person name="Floudas D."/>
            <person name="Copeland A."/>
            <person name="Barry K.W."/>
            <person name="Cichocki N."/>
            <person name="Veneault-Fourrey C."/>
            <person name="LaButti K."/>
            <person name="Lindquist E.A."/>
            <person name="Lipzen A."/>
            <person name="Lundell T."/>
            <person name="Morin E."/>
            <person name="Murat C."/>
            <person name="Sun H."/>
            <person name="Tunlid A."/>
            <person name="Henrissat B."/>
            <person name="Grigoriev I.V."/>
            <person name="Hibbett D.S."/>
            <person name="Martin F."/>
            <person name="Nordberg H.P."/>
            <person name="Cantor M.N."/>
            <person name="Hua S.X."/>
        </authorList>
    </citation>
    <scope>NUCLEOTIDE SEQUENCE [LARGE SCALE GENOMIC DNA]</scope>
    <source>
        <strain evidence="1 2">LaAM-08-1</strain>
    </source>
</reference>
<proteinExistence type="predicted"/>
<organism evidence="1 2">
    <name type="scientific">Laccaria amethystina LaAM-08-1</name>
    <dbReference type="NCBI Taxonomy" id="1095629"/>
    <lineage>
        <taxon>Eukaryota</taxon>
        <taxon>Fungi</taxon>
        <taxon>Dikarya</taxon>
        <taxon>Basidiomycota</taxon>
        <taxon>Agaricomycotina</taxon>
        <taxon>Agaricomycetes</taxon>
        <taxon>Agaricomycetidae</taxon>
        <taxon>Agaricales</taxon>
        <taxon>Agaricineae</taxon>
        <taxon>Hydnangiaceae</taxon>
        <taxon>Laccaria</taxon>
    </lineage>
</organism>
<feature type="non-terminal residue" evidence="1">
    <location>
        <position position="1"/>
    </location>
</feature>
<accession>A0A0C9WWI2</accession>
<gene>
    <name evidence="1" type="ORF">K443DRAFT_112409</name>
</gene>
<protein>
    <submittedName>
        <fullName evidence="1">Uncharacterized protein</fullName>
    </submittedName>
</protein>
<keyword evidence="2" id="KW-1185">Reference proteome</keyword>
<reference evidence="2" key="2">
    <citation type="submission" date="2015-01" db="EMBL/GenBank/DDBJ databases">
        <title>Evolutionary Origins and Diversification of the Mycorrhizal Mutualists.</title>
        <authorList>
            <consortium name="DOE Joint Genome Institute"/>
            <consortium name="Mycorrhizal Genomics Consortium"/>
            <person name="Kohler A."/>
            <person name="Kuo A."/>
            <person name="Nagy L.G."/>
            <person name="Floudas D."/>
            <person name="Copeland A."/>
            <person name="Barry K.W."/>
            <person name="Cichocki N."/>
            <person name="Veneault-Fourrey C."/>
            <person name="LaButti K."/>
            <person name="Lindquist E.A."/>
            <person name="Lipzen A."/>
            <person name="Lundell T."/>
            <person name="Morin E."/>
            <person name="Murat C."/>
            <person name="Riley R."/>
            <person name="Ohm R."/>
            <person name="Sun H."/>
            <person name="Tunlid A."/>
            <person name="Henrissat B."/>
            <person name="Grigoriev I.V."/>
            <person name="Hibbett D.S."/>
            <person name="Martin F."/>
        </authorList>
    </citation>
    <scope>NUCLEOTIDE SEQUENCE [LARGE SCALE GENOMIC DNA]</scope>
    <source>
        <strain evidence="2">LaAM-08-1</strain>
    </source>
</reference>
<dbReference type="AlphaFoldDB" id="A0A0C9WWI2"/>
<evidence type="ECO:0000313" key="1">
    <source>
        <dbReference type="EMBL" id="KIJ93188.1"/>
    </source>
</evidence>
<sequence length="65" mass="7105">FADNLPSSGWSNDVGFYCLESIQKPILVQHISPRQPPSSDSGSKANGDAVVVVTFWLLRTQPSCR</sequence>
<name>A0A0C9WWI2_9AGAR</name>
<dbReference type="Proteomes" id="UP000054477">
    <property type="component" value="Unassembled WGS sequence"/>
</dbReference>